<evidence type="ECO:0000313" key="2">
    <source>
        <dbReference type="EMBL" id="QJA55530.1"/>
    </source>
</evidence>
<dbReference type="EMBL" id="MT141164">
    <property type="protein sequence ID" value="QJA55530.1"/>
    <property type="molecule type" value="Genomic_DNA"/>
</dbReference>
<evidence type="ECO:0000313" key="4">
    <source>
        <dbReference type="EMBL" id="QJI00660.1"/>
    </source>
</evidence>
<dbReference type="AlphaFoldDB" id="A0A6H1ZLH6"/>
<accession>A0A6H1ZLH6</accession>
<sequence>MAGVHRSQFTENMKKDMYSYFWDNYPEYPIRYEQLFDVVPSDAA</sequence>
<dbReference type="EMBL" id="MT142374">
    <property type="protein sequence ID" value="QJA79266.1"/>
    <property type="molecule type" value="Genomic_DNA"/>
</dbReference>
<dbReference type="EMBL" id="MT144083">
    <property type="protein sequence ID" value="QJA48414.1"/>
    <property type="molecule type" value="Genomic_DNA"/>
</dbReference>
<name>A0A6H1ZLH6_9ZZZZ</name>
<evidence type="ECO:0000313" key="1">
    <source>
        <dbReference type="EMBL" id="QJA48414.1"/>
    </source>
</evidence>
<dbReference type="EMBL" id="MT144867">
    <property type="protein sequence ID" value="QJI00660.1"/>
    <property type="molecule type" value="Genomic_DNA"/>
</dbReference>
<proteinExistence type="predicted"/>
<organism evidence="1">
    <name type="scientific">viral metagenome</name>
    <dbReference type="NCBI Taxonomy" id="1070528"/>
    <lineage>
        <taxon>unclassified sequences</taxon>
        <taxon>metagenomes</taxon>
        <taxon>organismal metagenomes</taxon>
    </lineage>
</organism>
<evidence type="ECO:0000313" key="3">
    <source>
        <dbReference type="EMBL" id="QJA79266.1"/>
    </source>
</evidence>
<reference evidence="1" key="1">
    <citation type="submission" date="2020-03" db="EMBL/GenBank/DDBJ databases">
        <title>The deep terrestrial virosphere.</title>
        <authorList>
            <person name="Holmfeldt K."/>
            <person name="Nilsson E."/>
            <person name="Simone D."/>
            <person name="Lopez-Fernandez M."/>
            <person name="Wu X."/>
            <person name="de Brujin I."/>
            <person name="Lundin D."/>
            <person name="Andersson A."/>
            <person name="Bertilsson S."/>
            <person name="Dopson M."/>
        </authorList>
    </citation>
    <scope>NUCLEOTIDE SEQUENCE</scope>
    <source>
        <strain evidence="3">MM415A00922</strain>
        <strain evidence="2">MM415B02037</strain>
        <strain evidence="1">TM448A00944</strain>
        <strain evidence="4">TM448B02027</strain>
    </source>
</reference>
<protein>
    <submittedName>
        <fullName evidence="1">Uncharacterized protein</fullName>
    </submittedName>
</protein>
<gene>
    <name evidence="3" type="ORF">MM415A00922_0017</name>
    <name evidence="2" type="ORF">MM415B02037_0006</name>
    <name evidence="1" type="ORF">TM448A00944_0006</name>
    <name evidence="4" type="ORF">TM448B02027_0005</name>
</gene>